<dbReference type="FunFam" id="3.40.30.10:FF:000020">
    <property type="entry name" value="Peroxiredoxin"/>
    <property type="match status" value="1"/>
</dbReference>
<name>A0A0B8Q818_9VIBR</name>
<evidence type="ECO:0000256" key="1">
    <source>
        <dbReference type="ARBA" id="ARBA00022559"/>
    </source>
</evidence>
<dbReference type="GO" id="GO:0008379">
    <property type="term" value="F:thioredoxin peroxidase activity"/>
    <property type="evidence" value="ECO:0007669"/>
    <property type="project" value="InterPro"/>
</dbReference>
<dbReference type="GO" id="GO:0005737">
    <property type="term" value="C:cytoplasm"/>
    <property type="evidence" value="ECO:0007669"/>
    <property type="project" value="TreeGrafter"/>
</dbReference>
<evidence type="ECO:0000256" key="6">
    <source>
        <dbReference type="RuleBase" id="RU366011"/>
    </source>
</evidence>
<dbReference type="Gene3D" id="3.40.30.10">
    <property type="entry name" value="Glutaredoxin"/>
    <property type="match status" value="1"/>
</dbReference>
<evidence type="ECO:0000259" key="7">
    <source>
        <dbReference type="PROSITE" id="PS51352"/>
    </source>
</evidence>
<dbReference type="InterPro" id="IPR037944">
    <property type="entry name" value="PRX5-like"/>
</dbReference>
<evidence type="ECO:0000256" key="3">
    <source>
        <dbReference type="ARBA" id="ARBA00023002"/>
    </source>
</evidence>
<dbReference type="PANTHER" id="PTHR10430">
    <property type="entry name" value="PEROXIREDOXIN"/>
    <property type="match status" value="1"/>
</dbReference>
<dbReference type="GO" id="GO:0045454">
    <property type="term" value="P:cell redox homeostasis"/>
    <property type="evidence" value="ECO:0007669"/>
    <property type="project" value="TreeGrafter"/>
</dbReference>
<dbReference type="EMBL" id="BBSC01000003">
    <property type="protein sequence ID" value="GAM74746.1"/>
    <property type="molecule type" value="Genomic_DNA"/>
</dbReference>
<keyword evidence="3 6" id="KW-0560">Oxidoreductase</keyword>
<comment type="similarity">
    <text evidence="6">Belongs to the peroxiredoxin family. Prx5 subfamily.</text>
</comment>
<feature type="domain" description="Thioredoxin" evidence="7">
    <location>
        <begin position="2"/>
        <end position="159"/>
    </location>
</feature>
<evidence type="ECO:0000256" key="5">
    <source>
        <dbReference type="PIRSR" id="PIRSR637944-1"/>
    </source>
</evidence>
<keyword evidence="1 6" id="KW-0575">Peroxidase</keyword>
<dbReference type="STRING" id="1481914.JCM19241_1089"/>
<dbReference type="GO" id="GO:0042744">
    <property type="term" value="P:hydrogen peroxide catabolic process"/>
    <property type="evidence" value="ECO:0007669"/>
    <property type="project" value="TreeGrafter"/>
</dbReference>
<dbReference type="AlphaFoldDB" id="A0A0B8Q818"/>
<reference evidence="8 9" key="2">
    <citation type="submission" date="2015-01" db="EMBL/GenBank/DDBJ databases">
        <authorList>
            <consortium name="NBRP consortium"/>
            <person name="Sawabe T."/>
            <person name="Meirelles P."/>
            <person name="Feng G."/>
            <person name="Sayaka M."/>
            <person name="Hattori M."/>
            <person name="Ohkuma M."/>
        </authorList>
    </citation>
    <scope>NUCLEOTIDE SEQUENCE [LARGE SCALE GENOMIC DNA]</scope>
    <source>
        <strain evidence="9">JCM 19241</strain>
    </source>
</reference>
<organism evidence="8 9">
    <name type="scientific">Vibrio ishigakensis</name>
    <dbReference type="NCBI Taxonomy" id="1481914"/>
    <lineage>
        <taxon>Bacteria</taxon>
        <taxon>Pseudomonadati</taxon>
        <taxon>Pseudomonadota</taxon>
        <taxon>Gammaproteobacteria</taxon>
        <taxon>Vibrionales</taxon>
        <taxon>Vibrionaceae</taxon>
        <taxon>Vibrio</taxon>
    </lineage>
</organism>
<comment type="function">
    <text evidence="6">Thiol-specific peroxidase that catalyzes the reduction of hydrogen peroxide and organic hydroperoxides to water and alcohols, respectively. Plays a role in cell protection against oxidative stress by detoxifying peroxides.</text>
</comment>
<dbReference type="CDD" id="cd03013">
    <property type="entry name" value="PRX5_like"/>
    <property type="match status" value="1"/>
</dbReference>
<dbReference type="Proteomes" id="UP000031666">
    <property type="component" value="Unassembled WGS sequence"/>
</dbReference>
<dbReference type="EC" id="1.11.1.27" evidence="6"/>
<evidence type="ECO:0000256" key="4">
    <source>
        <dbReference type="ARBA" id="ARBA00023284"/>
    </source>
</evidence>
<dbReference type="Pfam" id="PF08534">
    <property type="entry name" value="Redoxin"/>
    <property type="match status" value="1"/>
</dbReference>
<dbReference type="InterPro" id="IPR013766">
    <property type="entry name" value="Thioredoxin_domain"/>
</dbReference>
<dbReference type="GO" id="GO:0034599">
    <property type="term" value="P:cellular response to oxidative stress"/>
    <property type="evidence" value="ECO:0007669"/>
    <property type="project" value="InterPro"/>
</dbReference>
<dbReference type="InterPro" id="IPR036249">
    <property type="entry name" value="Thioredoxin-like_sf"/>
</dbReference>
<keyword evidence="4 6" id="KW-0676">Redox-active center</keyword>
<dbReference type="SUPFAM" id="SSF52833">
    <property type="entry name" value="Thioredoxin-like"/>
    <property type="match status" value="1"/>
</dbReference>
<comment type="caution">
    <text evidence="8">The sequence shown here is derived from an EMBL/GenBank/DDBJ whole genome shotgun (WGS) entry which is preliminary data.</text>
</comment>
<evidence type="ECO:0000313" key="9">
    <source>
        <dbReference type="Proteomes" id="UP000031666"/>
    </source>
</evidence>
<sequence length="159" mass="16696">MIQKGQAIPAATLSELTDAGMVSHSTDDLFANKRVVLFAVPGAFTPTCSEAHLPGFVVHADQIKAAGIDTIACVAVNDAFVMHAWGEAQNASELLMLGDGDASFTKALGLEMDTANFGGIRSQRYSMVVDNGVVTHLNVEKGGEFEVSNAETILDALKA</sequence>
<evidence type="ECO:0000256" key="2">
    <source>
        <dbReference type="ARBA" id="ARBA00022862"/>
    </source>
</evidence>
<protein>
    <recommendedName>
        <fullName evidence="6">Glutathione-dependent peroxiredoxin</fullName>
        <ecNumber evidence="6">1.11.1.27</ecNumber>
    </recommendedName>
</protein>
<keyword evidence="2 6" id="KW-0049">Antioxidant</keyword>
<evidence type="ECO:0000313" key="8">
    <source>
        <dbReference type="EMBL" id="GAM74746.1"/>
    </source>
</evidence>
<accession>A0A0B8Q818</accession>
<feature type="active site" description="Cysteine sulfenic acid (-SOH) intermediate" evidence="5">
    <location>
        <position position="48"/>
    </location>
</feature>
<dbReference type="PROSITE" id="PS51352">
    <property type="entry name" value="THIOREDOXIN_2"/>
    <property type="match status" value="1"/>
</dbReference>
<reference evidence="8 9" key="1">
    <citation type="submission" date="2015-01" db="EMBL/GenBank/DDBJ databases">
        <title>Vibrio sp. C94 JCM 19241 whole genome shotgun sequence.</title>
        <authorList>
            <person name="Sawabe T."/>
            <person name="Meirelles P."/>
            <person name="Feng G."/>
            <person name="Sayaka M."/>
            <person name="Hattori M."/>
            <person name="Ohkuma M."/>
        </authorList>
    </citation>
    <scope>NUCLEOTIDE SEQUENCE [LARGE SCALE GENOMIC DNA]</scope>
    <source>
        <strain evidence="9">JCM 19241</strain>
    </source>
</reference>
<dbReference type="PANTHER" id="PTHR10430:SF16">
    <property type="entry name" value="PEROXIREDOXIN-5, MITOCHONDRIAL"/>
    <property type="match status" value="1"/>
</dbReference>
<gene>
    <name evidence="8" type="ORF">JCM19241_1089</name>
</gene>
<dbReference type="InterPro" id="IPR013740">
    <property type="entry name" value="Redoxin"/>
</dbReference>
<comment type="catalytic activity">
    <reaction evidence="6">
        <text>a hydroperoxide + 2 glutathione = an alcohol + glutathione disulfide + H2O</text>
        <dbReference type="Rhea" id="RHEA:62632"/>
        <dbReference type="ChEBI" id="CHEBI:15377"/>
        <dbReference type="ChEBI" id="CHEBI:30879"/>
        <dbReference type="ChEBI" id="CHEBI:35924"/>
        <dbReference type="ChEBI" id="CHEBI:57925"/>
        <dbReference type="ChEBI" id="CHEBI:58297"/>
        <dbReference type="EC" id="1.11.1.27"/>
    </reaction>
</comment>
<proteinExistence type="inferred from homology"/>